<comment type="caution">
    <text evidence="1">The sequence shown here is derived from an EMBL/GenBank/DDBJ whole genome shotgun (WGS) entry which is preliminary data.</text>
</comment>
<dbReference type="EMBL" id="JAUDFV010000132">
    <property type="protein sequence ID" value="KAL2728472.1"/>
    <property type="molecule type" value="Genomic_DNA"/>
</dbReference>
<evidence type="ECO:0000313" key="2">
    <source>
        <dbReference type="Proteomes" id="UP001607302"/>
    </source>
</evidence>
<evidence type="ECO:0000313" key="1">
    <source>
        <dbReference type="EMBL" id="KAL2728472.1"/>
    </source>
</evidence>
<gene>
    <name evidence="1" type="ORF">V1478_006104</name>
</gene>
<accession>A0ABD2B6W7</accession>
<organism evidence="1 2">
    <name type="scientific">Vespula squamosa</name>
    <name type="common">Southern yellow jacket</name>
    <name type="synonym">Wasp</name>
    <dbReference type="NCBI Taxonomy" id="30214"/>
    <lineage>
        <taxon>Eukaryota</taxon>
        <taxon>Metazoa</taxon>
        <taxon>Ecdysozoa</taxon>
        <taxon>Arthropoda</taxon>
        <taxon>Hexapoda</taxon>
        <taxon>Insecta</taxon>
        <taxon>Pterygota</taxon>
        <taxon>Neoptera</taxon>
        <taxon>Endopterygota</taxon>
        <taxon>Hymenoptera</taxon>
        <taxon>Apocrita</taxon>
        <taxon>Aculeata</taxon>
        <taxon>Vespoidea</taxon>
        <taxon>Vespidae</taxon>
        <taxon>Vespinae</taxon>
        <taxon>Vespula</taxon>
    </lineage>
</organism>
<proteinExistence type="predicted"/>
<keyword evidence="2" id="KW-1185">Reference proteome</keyword>
<sequence>MSKVITMRYSIKNALFKSAQRNKVKVLLCSTYRQFDPINRISLKIYTRSNKRGLTVRISFGPNLLDLAFDKVSNLGIC</sequence>
<dbReference type="AlphaFoldDB" id="A0ABD2B6W7"/>
<dbReference type="Proteomes" id="UP001607302">
    <property type="component" value="Unassembled WGS sequence"/>
</dbReference>
<name>A0ABD2B6W7_VESSQ</name>
<reference evidence="1 2" key="1">
    <citation type="journal article" date="2024" name="Ann. Entomol. Soc. Am.">
        <title>Genomic analyses of the southern and eastern yellowjacket wasps (Hymenoptera: Vespidae) reveal evolutionary signatures of social life.</title>
        <authorList>
            <person name="Catto M.A."/>
            <person name="Caine P.B."/>
            <person name="Orr S.E."/>
            <person name="Hunt B.G."/>
            <person name="Goodisman M.A.D."/>
        </authorList>
    </citation>
    <scope>NUCLEOTIDE SEQUENCE [LARGE SCALE GENOMIC DNA]</scope>
    <source>
        <strain evidence="1">233</strain>
        <tissue evidence="1">Head and thorax</tissue>
    </source>
</reference>
<protein>
    <submittedName>
        <fullName evidence="1">Uncharacterized protein</fullName>
    </submittedName>
</protein>